<dbReference type="PROSITE" id="PS50240">
    <property type="entry name" value="TRYPSIN_DOM"/>
    <property type="match status" value="1"/>
</dbReference>
<evidence type="ECO:0000256" key="2">
    <source>
        <dbReference type="ARBA" id="ARBA00022525"/>
    </source>
</evidence>
<evidence type="ECO:0000313" key="10">
    <source>
        <dbReference type="Proteomes" id="UP001154114"/>
    </source>
</evidence>
<gene>
    <name evidence="9" type="ORF">CINC_LOCUS7360</name>
</gene>
<dbReference type="Pfam" id="PF00089">
    <property type="entry name" value="Trypsin"/>
    <property type="match status" value="1"/>
</dbReference>
<protein>
    <recommendedName>
        <fullName evidence="8">Peptidase S1 domain-containing protein</fullName>
    </recommendedName>
</protein>
<accession>A0A9P0FTV3</accession>
<dbReference type="GO" id="GO:0004252">
    <property type="term" value="F:serine-type endopeptidase activity"/>
    <property type="evidence" value="ECO:0007669"/>
    <property type="project" value="InterPro"/>
</dbReference>
<evidence type="ECO:0000256" key="6">
    <source>
        <dbReference type="ARBA" id="ARBA00024195"/>
    </source>
</evidence>
<dbReference type="PRINTS" id="PR00722">
    <property type="entry name" value="CHYMOTRYPSIN"/>
</dbReference>
<organism evidence="9 10">
    <name type="scientific">Chrysodeixis includens</name>
    <name type="common">Soybean looper</name>
    <name type="synonym">Pseudoplusia includens</name>
    <dbReference type="NCBI Taxonomy" id="689277"/>
    <lineage>
        <taxon>Eukaryota</taxon>
        <taxon>Metazoa</taxon>
        <taxon>Ecdysozoa</taxon>
        <taxon>Arthropoda</taxon>
        <taxon>Hexapoda</taxon>
        <taxon>Insecta</taxon>
        <taxon>Pterygota</taxon>
        <taxon>Neoptera</taxon>
        <taxon>Endopterygota</taxon>
        <taxon>Lepidoptera</taxon>
        <taxon>Glossata</taxon>
        <taxon>Ditrysia</taxon>
        <taxon>Noctuoidea</taxon>
        <taxon>Noctuidae</taxon>
        <taxon>Plusiinae</taxon>
        <taxon>Chrysodeixis</taxon>
    </lineage>
</organism>
<proteinExistence type="inferred from homology"/>
<keyword evidence="10" id="KW-1185">Reference proteome</keyword>
<keyword evidence="7" id="KW-0720">Serine protease</keyword>
<feature type="domain" description="Peptidase S1" evidence="8">
    <location>
        <begin position="59"/>
        <end position="306"/>
    </location>
</feature>
<reference evidence="9" key="1">
    <citation type="submission" date="2021-12" db="EMBL/GenBank/DDBJ databases">
        <authorList>
            <person name="King R."/>
        </authorList>
    </citation>
    <scope>NUCLEOTIDE SEQUENCE</scope>
</reference>
<evidence type="ECO:0000256" key="4">
    <source>
        <dbReference type="ARBA" id="ARBA00023157"/>
    </source>
</evidence>
<keyword evidence="4" id="KW-1015">Disulfide bond</keyword>
<dbReference type="PANTHER" id="PTHR24260:SF147">
    <property type="entry name" value="EG:BACR7A4.3 PROTEIN-RELATED"/>
    <property type="match status" value="1"/>
</dbReference>
<comment type="similarity">
    <text evidence="6">Belongs to the peptidase S1 family. CLIP subfamily.</text>
</comment>
<dbReference type="InterPro" id="IPR051333">
    <property type="entry name" value="CLIP_Serine_Protease"/>
</dbReference>
<dbReference type="InterPro" id="IPR033116">
    <property type="entry name" value="TRYPSIN_SER"/>
</dbReference>
<dbReference type="PROSITE" id="PS00135">
    <property type="entry name" value="TRYPSIN_SER"/>
    <property type="match status" value="1"/>
</dbReference>
<dbReference type="PROSITE" id="PS00134">
    <property type="entry name" value="TRYPSIN_HIS"/>
    <property type="match status" value="1"/>
</dbReference>
<sequence>MLPGTPGWFYKTGQKARDACLDYLDLIGNKCVLHVLYEYIKAFNSDGNCLDVELRYVAAAGGEDAERDQYKHMAMLGFGKDIDSAQWLCGGSLISNRFILTAGHCIAAPQSGPVRYAALGILKRSDPLELWQRYFIKRVVQHPEYKPPSKYHDIALLETATEVSFNVHVFPACLHSPPNLDRQWDISAEATGWGALGHNRELADTLQTVRLERFEPHECRQLYRPHRHLLHGYNHSTQMCYGHREKIRDTCKGDSGGPLLNTNPISECVYTIIGVTSSGKSCGFAGNSGVYTRVLHYLPWIESIVWPD</sequence>
<dbReference type="OrthoDB" id="5775647at2759"/>
<dbReference type="PANTHER" id="PTHR24260">
    <property type="match status" value="1"/>
</dbReference>
<dbReference type="InterPro" id="IPR001254">
    <property type="entry name" value="Trypsin_dom"/>
</dbReference>
<keyword evidence="3" id="KW-0732">Signal</keyword>
<evidence type="ECO:0000313" key="9">
    <source>
        <dbReference type="EMBL" id="CAH0596872.1"/>
    </source>
</evidence>
<dbReference type="InterPro" id="IPR018114">
    <property type="entry name" value="TRYPSIN_HIS"/>
</dbReference>
<dbReference type="AlphaFoldDB" id="A0A9P0FTV3"/>
<dbReference type="FunFam" id="2.40.10.10:FF:000054">
    <property type="entry name" value="Complement C1r subcomponent"/>
    <property type="match status" value="1"/>
</dbReference>
<dbReference type="SMART" id="SM00020">
    <property type="entry name" value="Tryp_SPc"/>
    <property type="match status" value="1"/>
</dbReference>
<dbReference type="FunFam" id="2.40.10.10:FF:000028">
    <property type="entry name" value="Serine protease easter"/>
    <property type="match status" value="1"/>
</dbReference>
<evidence type="ECO:0000256" key="7">
    <source>
        <dbReference type="RuleBase" id="RU363034"/>
    </source>
</evidence>
<comment type="subcellular location">
    <subcellularLocation>
        <location evidence="1">Secreted</location>
    </subcellularLocation>
</comment>
<evidence type="ECO:0000256" key="1">
    <source>
        <dbReference type="ARBA" id="ARBA00004613"/>
    </source>
</evidence>
<dbReference type="GO" id="GO:0005576">
    <property type="term" value="C:extracellular region"/>
    <property type="evidence" value="ECO:0007669"/>
    <property type="project" value="UniProtKB-SubCell"/>
</dbReference>
<keyword evidence="5" id="KW-0325">Glycoprotein</keyword>
<name>A0A9P0FTV3_CHRIL</name>
<evidence type="ECO:0000259" key="8">
    <source>
        <dbReference type="PROSITE" id="PS50240"/>
    </source>
</evidence>
<dbReference type="GO" id="GO:0006508">
    <property type="term" value="P:proteolysis"/>
    <property type="evidence" value="ECO:0007669"/>
    <property type="project" value="UniProtKB-KW"/>
</dbReference>
<dbReference type="InterPro" id="IPR043504">
    <property type="entry name" value="Peptidase_S1_PA_chymotrypsin"/>
</dbReference>
<dbReference type="SUPFAM" id="SSF50494">
    <property type="entry name" value="Trypsin-like serine proteases"/>
    <property type="match status" value="1"/>
</dbReference>
<dbReference type="InterPro" id="IPR009003">
    <property type="entry name" value="Peptidase_S1_PA"/>
</dbReference>
<keyword evidence="7" id="KW-0378">Hydrolase</keyword>
<dbReference type="Proteomes" id="UP001154114">
    <property type="component" value="Chromosome 23"/>
</dbReference>
<dbReference type="InterPro" id="IPR001314">
    <property type="entry name" value="Peptidase_S1A"/>
</dbReference>
<keyword evidence="2" id="KW-0964">Secreted</keyword>
<evidence type="ECO:0000256" key="3">
    <source>
        <dbReference type="ARBA" id="ARBA00022729"/>
    </source>
</evidence>
<dbReference type="CDD" id="cd00190">
    <property type="entry name" value="Tryp_SPc"/>
    <property type="match status" value="1"/>
</dbReference>
<evidence type="ECO:0000256" key="5">
    <source>
        <dbReference type="ARBA" id="ARBA00023180"/>
    </source>
</evidence>
<keyword evidence="7" id="KW-0645">Protease</keyword>
<dbReference type="Gene3D" id="2.40.10.10">
    <property type="entry name" value="Trypsin-like serine proteases"/>
    <property type="match status" value="1"/>
</dbReference>
<dbReference type="EMBL" id="LR824026">
    <property type="protein sequence ID" value="CAH0596872.1"/>
    <property type="molecule type" value="Genomic_DNA"/>
</dbReference>